<protein>
    <recommendedName>
        <fullName evidence="2">DUF6604 domain-containing protein</fullName>
    </recommendedName>
</protein>
<organism evidence="3 4">
    <name type="scientific">Dothistroma septosporum (strain NZE10 / CBS 128990)</name>
    <name type="common">Red band needle blight fungus</name>
    <name type="synonym">Mycosphaerella pini</name>
    <dbReference type="NCBI Taxonomy" id="675120"/>
    <lineage>
        <taxon>Eukaryota</taxon>
        <taxon>Fungi</taxon>
        <taxon>Dikarya</taxon>
        <taxon>Ascomycota</taxon>
        <taxon>Pezizomycotina</taxon>
        <taxon>Dothideomycetes</taxon>
        <taxon>Dothideomycetidae</taxon>
        <taxon>Mycosphaerellales</taxon>
        <taxon>Mycosphaerellaceae</taxon>
        <taxon>Dothistroma</taxon>
    </lineage>
</organism>
<proteinExistence type="predicted"/>
<accession>N1PL26</accession>
<gene>
    <name evidence="3" type="ORF">DOTSEDRAFT_24145</name>
</gene>
<evidence type="ECO:0000313" key="4">
    <source>
        <dbReference type="Proteomes" id="UP000016933"/>
    </source>
</evidence>
<name>N1PL26_DOTSN</name>
<reference evidence="3 4" key="2">
    <citation type="journal article" date="2012" name="PLoS Pathog.">
        <title>Diverse lifestyles and strategies of plant pathogenesis encoded in the genomes of eighteen Dothideomycetes fungi.</title>
        <authorList>
            <person name="Ohm R.A."/>
            <person name="Feau N."/>
            <person name="Henrissat B."/>
            <person name="Schoch C.L."/>
            <person name="Horwitz B.A."/>
            <person name="Barry K.W."/>
            <person name="Condon B.J."/>
            <person name="Copeland A.C."/>
            <person name="Dhillon B."/>
            <person name="Glaser F."/>
            <person name="Hesse C.N."/>
            <person name="Kosti I."/>
            <person name="LaButti K."/>
            <person name="Lindquist E.A."/>
            <person name="Lucas S."/>
            <person name="Salamov A.A."/>
            <person name="Bradshaw R.E."/>
            <person name="Ciuffetti L."/>
            <person name="Hamelin R.C."/>
            <person name="Kema G.H.J."/>
            <person name="Lawrence C."/>
            <person name="Scott J.A."/>
            <person name="Spatafora J.W."/>
            <person name="Turgeon B.G."/>
            <person name="de Wit P.J.G.M."/>
            <person name="Zhong S."/>
            <person name="Goodwin S.B."/>
            <person name="Grigoriev I.V."/>
        </authorList>
    </citation>
    <scope>NUCLEOTIDE SEQUENCE [LARGE SCALE GENOMIC DNA]</scope>
    <source>
        <strain evidence="4">NZE10 / CBS 128990</strain>
    </source>
</reference>
<sequence>MDGSPTRHSFSQRSDFRVLEGQVKQYKHGTKMVIEWLSNTMKATFDLARAQALVQDTTEELTTTNCHGISDLATLVRESCKRTGRRPSIHAIVMNIKRKDSVIFQRFQVTQYIPEAERDAEHQHFIEVIKSVRAELEKARMLLDESMKLRAKPHIRGPVVERRGSNYYEYLPREPTPPSSPREQHEEDRGREEGK</sequence>
<dbReference type="EMBL" id="KB446539">
    <property type="protein sequence ID" value="EME44046.1"/>
    <property type="molecule type" value="Genomic_DNA"/>
</dbReference>
<dbReference type="Pfam" id="PF20253">
    <property type="entry name" value="DUF6604"/>
    <property type="match status" value="1"/>
</dbReference>
<dbReference type="InterPro" id="IPR046539">
    <property type="entry name" value="DUF6604"/>
</dbReference>
<feature type="domain" description="DUF6604" evidence="2">
    <location>
        <begin position="24"/>
        <end position="177"/>
    </location>
</feature>
<evidence type="ECO:0000313" key="3">
    <source>
        <dbReference type="EMBL" id="EME44046.1"/>
    </source>
</evidence>
<feature type="region of interest" description="Disordered" evidence="1">
    <location>
        <begin position="166"/>
        <end position="195"/>
    </location>
</feature>
<dbReference type="Proteomes" id="UP000016933">
    <property type="component" value="Unassembled WGS sequence"/>
</dbReference>
<evidence type="ECO:0000259" key="2">
    <source>
        <dbReference type="Pfam" id="PF20253"/>
    </source>
</evidence>
<dbReference type="HOGENOM" id="CLU_1396285_0_0_1"/>
<evidence type="ECO:0000256" key="1">
    <source>
        <dbReference type="SAM" id="MobiDB-lite"/>
    </source>
</evidence>
<dbReference type="AlphaFoldDB" id="N1PL26"/>
<keyword evidence="4" id="KW-1185">Reference proteome</keyword>
<reference evidence="4" key="1">
    <citation type="journal article" date="2012" name="PLoS Genet.">
        <title>The genomes of the fungal plant pathogens Cladosporium fulvum and Dothistroma septosporum reveal adaptation to different hosts and lifestyles but also signatures of common ancestry.</title>
        <authorList>
            <person name="de Wit P.J.G.M."/>
            <person name="van der Burgt A."/>
            <person name="Oekmen B."/>
            <person name="Stergiopoulos I."/>
            <person name="Abd-Elsalam K.A."/>
            <person name="Aerts A.L."/>
            <person name="Bahkali A.H."/>
            <person name="Beenen H.G."/>
            <person name="Chettri P."/>
            <person name="Cox M.P."/>
            <person name="Datema E."/>
            <person name="de Vries R.P."/>
            <person name="Dhillon B."/>
            <person name="Ganley A.R."/>
            <person name="Griffiths S.A."/>
            <person name="Guo Y."/>
            <person name="Hamelin R.C."/>
            <person name="Henrissat B."/>
            <person name="Kabir M.S."/>
            <person name="Jashni M.K."/>
            <person name="Kema G."/>
            <person name="Klaubauf S."/>
            <person name="Lapidus A."/>
            <person name="Levasseur A."/>
            <person name="Lindquist E."/>
            <person name="Mehrabi R."/>
            <person name="Ohm R.A."/>
            <person name="Owen T.J."/>
            <person name="Salamov A."/>
            <person name="Schwelm A."/>
            <person name="Schijlen E."/>
            <person name="Sun H."/>
            <person name="van den Burg H.A."/>
            <person name="van Ham R.C.H.J."/>
            <person name="Zhang S."/>
            <person name="Goodwin S.B."/>
            <person name="Grigoriev I.V."/>
            <person name="Collemare J."/>
            <person name="Bradshaw R.E."/>
        </authorList>
    </citation>
    <scope>NUCLEOTIDE SEQUENCE [LARGE SCALE GENOMIC DNA]</scope>
    <source>
        <strain evidence="4">NZE10 / CBS 128990</strain>
    </source>
</reference>
<feature type="compositionally biased region" description="Basic and acidic residues" evidence="1">
    <location>
        <begin position="182"/>
        <end position="195"/>
    </location>
</feature>